<feature type="region of interest" description="Disordered" evidence="1">
    <location>
        <begin position="1"/>
        <end position="31"/>
    </location>
</feature>
<evidence type="ECO:0000313" key="4">
    <source>
        <dbReference type="Proteomes" id="UP000625527"/>
    </source>
</evidence>
<protein>
    <submittedName>
        <fullName evidence="3">DUF4307 domain-containing protein</fullName>
    </submittedName>
</protein>
<keyword evidence="2" id="KW-0812">Transmembrane</keyword>
<keyword evidence="4" id="KW-1185">Reference proteome</keyword>
<sequence length="149" mass="15380">MHHHVTVSTDPLADRYGRPARGTGPSGRPRLSTGARIAIGAALAAGVAGAAWFAWSDAQRNPVSFRDIGFSVESAEQVSVTFDVMMPPGTTAVCTITALDPSYAEVGSLDVEVGPGERDAIRVTAEVRTTQEATTGVVDHCSAGDRAGG</sequence>
<evidence type="ECO:0000256" key="1">
    <source>
        <dbReference type="SAM" id="MobiDB-lite"/>
    </source>
</evidence>
<accession>A0ABR9MW46</accession>
<dbReference type="InterPro" id="IPR025443">
    <property type="entry name" value="DUF4307"/>
</dbReference>
<organism evidence="3 4">
    <name type="scientific">Myceligenerans pegani</name>
    <dbReference type="NCBI Taxonomy" id="2776917"/>
    <lineage>
        <taxon>Bacteria</taxon>
        <taxon>Bacillati</taxon>
        <taxon>Actinomycetota</taxon>
        <taxon>Actinomycetes</taxon>
        <taxon>Micrococcales</taxon>
        <taxon>Promicromonosporaceae</taxon>
        <taxon>Myceligenerans</taxon>
    </lineage>
</organism>
<dbReference type="Pfam" id="PF14155">
    <property type="entry name" value="DUF4307"/>
    <property type="match status" value="1"/>
</dbReference>
<evidence type="ECO:0000256" key="2">
    <source>
        <dbReference type="SAM" id="Phobius"/>
    </source>
</evidence>
<reference evidence="3 4" key="1">
    <citation type="submission" date="2020-10" db="EMBL/GenBank/DDBJ databases">
        <title>Myceligenerans pegani sp. nov., an endophytic actinomycete isolated from Peganum harmala L. in Xinjiang, China.</title>
        <authorList>
            <person name="Xin L."/>
        </authorList>
    </citation>
    <scope>NUCLEOTIDE SEQUENCE [LARGE SCALE GENOMIC DNA]</scope>
    <source>
        <strain evidence="3 4">TRM65318</strain>
    </source>
</reference>
<comment type="caution">
    <text evidence="3">The sequence shown here is derived from an EMBL/GenBank/DDBJ whole genome shotgun (WGS) entry which is preliminary data.</text>
</comment>
<keyword evidence="2" id="KW-1133">Transmembrane helix</keyword>
<dbReference type="Proteomes" id="UP000625527">
    <property type="component" value="Unassembled WGS sequence"/>
</dbReference>
<evidence type="ECO:0000313" key="3">
    <source>
        <dbReference type="EMBL" id="MBE1875609.1"/>
    </source>
</evidence>
<feature type="transmembrane region" description="Helical" evidence="2">
    <location>
        <begin position="37"/>
        <end position="55"/>
    </location>
</feature>
<dbReference type="EMBL" id="JADAQT010000066">
    <property type="protein sequence ID" value="MBE1875609.1"/>
    <property type="molecule type" value="Genomic_DNA"/>
</dbReference>
<proteinExistence type="predicted"/>
<keyword evidence="2" id="KW-0472">Membrane</keyword>
<gene>
    <name evidence="3" type="ORF">IHE71_07795</name>
</gene>
<name>A0ABR9MW46_9MICO</name>